<dbReference type="InterPro" id="IPR036056">
    <property type="entry name" value="Fibrinogen-like_C"/>
</dbReference>
<dbReference type="SUPFAM" id="SSF56496">
    <property type="entry name" value="Fibrinogen C-terminal domain-like"/>
    <property type="match status" value="1"/>
</dbReference>
<organism evidence="2 3">
    <name type="scientific">Priapulus caudatus</name>
    <name type="common">Priapulid worm</name>
    <dbReference type="NCBI Taxonomy" id="37621"/>
    <lineage>
        <taxon>Eukaryota</taxon>
        <taxon>Metazoa</taxon>
        <taxon>Ecdysozoa</taxon>
        <taxon>Scalidophora</taxon>
        <taxon>Priapulida</taxon>
        <taxon>Priapulimorpha</taxon>
        <taxon>Priapulimorphida</taxon>
        <taxon>Priapulidae</taxon>
        <taxon>Priapulus</taxon>
    </lineage>
</organism>
<evidence type="ECO:0000313" key="3">
    <source>
        <dbReference type="RefSeq" id="XP_014677786.1"/>
    </source>
</evidence>
<protein>
    <submittedName>
        <fullName evidence="3">Contactin-associated protein-like 2</fullName>
    </submittedName>
</protein>
<feature type="region of interest" description="Disordered" evidence="1">
    <location>
        <begin position="218"/>
        <end position="241"/>
    </location>
</feature>
<keyword evidence="2" id="KW-1185">Reference proteome</keyword>
<evidence type="ECO:0000313" key="2">
    <source>
        <dbReference type="Proteomes" id="UP000695022"/>
    </source>
</evidence>
<dbReference type="RefSeq" id="XP_014677786.1">
    <property type="nucleotide sequence ID" value="XM_014822300.1"/>
</dbReference>
<reference evidence="3" key="1">
    <citation type="submission" date="2025-08" db="UniProtKB">
        <authorList>
            <consortium name="RefSeq"/>
        </authorList>
    </citation>
    <scope>IDENTIFICATION</scope>
</reference>
<sequence>MSAPTRDFKSCAEIKESGFSHQDGTYWIDPDGEGGILPFSVTCKLSQPGSGVTIVTHNADKCLHVKGYEDPGSYRHDVIYEGATIEQLTALTQVSTTCDQYMRYECFGSVIYSNRARLRYAWWQSRDNERQFDWGGAPWNSGECACTKNRSCFTRGEVCNCDSNAELWLSDNGLLNNKTLLPVTQLRFGDTGGKNAREEGYHFLGPLRCYNGIEQTPYQEPSSCTETPSLSNRESGDSTSSPIVISEKQKNQLNVYRSCALLFQSEDLADGEYEIDPDGTGPIRPFVVRCVRQNGTVVAVVHHNADQCQVVTGYEEPGSYDLPISYNGVTTQQLTSLTEYSRTCIQYLRYECFGSIFRSTIYPGLRYAWWEAREGTNQSSWGGVPSNVDGCECSLTDTCKDRNNVCNCDSNRNEWNTDGGLLTDKTCSL</sequence>
<accession>A0ABM1F015</accession>
<evidence type="ECO:0000256" key="1">
    <source>
        <dbReference type="SAM" id="MobiDB-lite"/>
    </source>
</evidence>
<dbReference type="Proteomes" id="UP000695022">
    <property type="component" value="Unplaced"/>
</dbReference>
<name>A0ABM1F015_PRICU</name>
<dbReference type="Gene3D" id="2.60.120.1000">
    <property type="match status" value="2"/>
</dbReference>
<dbReference type="GeneID" id="106817621"/>
<gene>
    <name evidence="3" type="primary">LOC106817621</name>
</gene>
<proteinExistence type="predicted"/>
<dbReference type="NCBIfam" id="NF040941">
    <property type="entry name" value="GGGWT_bact"/>
    <property type="match status" value="1"/>
</dbReference>